<reference evidence="2" key="1">
    <citation type="submission" date="2018-12" db="EMBL/GenBank/DDBJ databases">
        <title>Tengunoibacter tsumagoiensis gen. nov., sp. nov., Dictyobacter kobayashii sp. nov., D. alpinus sp. nov., and D. joshuensis sp. nov. and description of Dictyobacteraceae fam. nov. within the order Ktedonobacterales isolated from Tengu-no-mugimeshi.</title>
        <authorList>
            <person name="Wang C.M."/>
            <person name="Zheng Y."/>
            <person name="Sakai Y."/>
            <person name="Toyoda A."/>
            <person name="Minakuchi Y."/>
            <person name="Abe K."/>
            <person name="Yokota A."/>
            <person name="Yabe S."/>
        </authorList>
    </citation>
    <scope>NUCLEOTIDE SEQUENCE [LARGE SCALE GENOMIC DNA]</scope>
    <source>
        <strain evidence="2">Uno16</strain>
    </source>
</reference>
<sequence length="50" mass="5354">MQIISIIRANNHLHLNNCSSQSMQAGACILCAFCFLAFDSPGDGLDEVAL</sequence>
<organism evidence="1 2">
    <name type="scientific">Dictyobacter alpinus</name>
    <dbReference type="NCBI Taxonomy" id="2014873"/>
    <lineage>
        <taxon>Bacteria</taxon>
        <taxon>Bacillati</taxon>
        <taxon>Chloroflexota</taxon>
        <taxon>Ktedonobacteria</taxon>
        <taxon>Ktedonobacterales</taxon>
        <taxon>Dictyobacteraceae</taxon>
        <taxon>Dictyobacter</taxon>
    </lineage>
</organism>
<keyword evidence="2" id="KW-1185">Reference proteome</keyword>
<dbReference type="AlphaFoldDB" id="A0A402BDA9"/>
<evidence type="ECO:0000313" key="1">
    <source>
        <dbReference type="EMBL" id="GCE29345.1"/>
    </source>
</evidence>
<name>A0A402BDA9_9CHLR</name>
<gene>
    <name evidence="1" type="ORF">KDA_48290</name>
</gene>
<proteinExistence type="predicted"/>
<evidence type="ECO:0000313" key="2">
    <source>
        <dbReference type="Proteomes" id="UP000287171"/>
    </source>
</evidence>
<accession>A0A402BDA9</accession>
<dbReference type="Proteomes" id="UP000287171">
    <property type="component" value="Unassembled WGS sequence"/>
</dbReference>
<protein>
    <submittedName>
        <fullName evidence="1">Uncharacterized protein</fullName>
    </submittedName>
</protein>
<dbReference type="EMBL" id="BIFT01000002">
    <property type="protein sequence ID" value="GCE29345.1"/>
    <property type="molecule type" value="Genomic_DNA"/>
</dbReference>
<comment type="caution">
    <text evidence="1">The sequence shown here is derived from an EMBL/GenBank/DDBJ whole genome shotgun (WGS) entry which is preliminary data.</text>
</comment>